<dbReference type="Proteomes" id="UP000186955">
    <property type="component" value="Unassembled WGS sequence"/>
</dbReference>
<comment type="caution">
    <text evidence="1">The sequence shown here is derived from an EMBL/GenBank/DDBJ whole genome shotgun (WGS) entry which is preliminary data.</text>
</comment>
<dbReference type="EMBL" id="MNBE01000698">
    <property type="protein sequence ID" value="OKO96419.1"/>
    <property type="molecule type" value="Genomic_DNA"/>
</dbReference>
<evidence type="ECO:0000313" key="1">
    <source>
        <dbReference type="EMBL" id="OKO96419.1"/>
    </source>
</evidence>
<gene>
    <name evidence="1" type="ORF">PENSUB_10594</name>
</gene>
<protein>
    <submittedName>
        <fullName evidence="1">Uncharacterized protein</fullName>
    </submittedName>
</protein>
<reference evidence="1 2" key="1">
    <citation type="submission" date="2016-10" db="EMBL/GenBank/DDBJ databases">
        <title>Genome sequence of the ascomycete fungus Penicillium subrubescens.</title>
        <authorList>
            <person name="De Vries R.P."/>
            <person name="Peng M."/>
            <person name="Dilokpimol A."/>
            <person name="Hilden K."/>
            <person name="Makela M.R."/>
            <person name="Grigoriev I."/>
            <person name="Riley R."/>
            <person name="Granchi Z."/>
        </authorList>
    </citation>
    <scope>NUCLEOTIDE SEQUENCE [LARGE SCALE GENOMIC DNA]</scope>
    <source>
        <strain evidence="1 2">CBS 132785</strain>
    </source>
</reference>
<organism evidence="1 2">
    <name type="scientific">Penicillium subrubescens</name>
    <dbReference type="NCBI Taxonomy" id="1316194"/>
    <lineage>
        <taxon>Eukaryota</taxon>
        <taxon>Fungi</taxon>
        <taxon>Dikarya</taxon>
        <taxon>Ascomycota</taxon>
        <taxon>Pezizomycotina</taxon>
        <taxon>Eurotiomycetes</taxon>
        <taxon>Eurotiomycetidae</taxon>
        <taxon>Eurotiales</taxon>
        <taxon>Aspergillaceae</taxon>
        <taxon>Penicillium</taxon>
    </lineage>
</organism>
<sequence>MSPPSSWFTEGHMRQAIQVGKVISLSHPKPSKWRILEVLGEHDWQKYETARYPSYVAVQLSCIEVGGSGRRSMMRIVMQVPYLGTEDKDKDSATRAKQATKFRSAEFRAFLTFEKQHSTCTPPLLGYLEDQQDRFGPVPGGFITYYAWEAVPGIRLGDYTGKAPQFWTLDKKEREEIRVAFRQIYFEITSMGIWPDSAAAANLVWNSETKSLYHMA</sequence>
<accession>A0A1Q5T849</accession>
<evidence type="ECO:0000313" key="2">
    <source>
        <dbReference type="Proteomes" id="UP000186955"/>
    </source>
</evidence>
<name>A0A1Q5T849_9EURO</name>
<proteinExistence type="predicted"/>
<dbReference type="AlphaFoldDB" id="A0A1Q5T849"/>
<keyword evidence="2" id="KW-1185">Reference proteome</keyword>